<organism evidence="1">
    <name type="scientific">marine sediment metagenome</name>
    <dbReference type="NCBI Taxonomy" id="412755"/>
    <lineage>
        <taxon>unclassified sequences</taxon>
        <taxon>metagenomes</taxon>
        <taxon>ecological metagenomes</taxon>
    </lineage>
</organism>
<comment type="caution">
    <text evidence="1">The sequence shown here is derived from an EMBL/GenBank/DDBJ whole genome shotgun (WGS) entry which is preliminary data.</text>
</comment>
<evidence type="ECO:0008006" key="2">
    <source>
        <dbReference type="Google" id="ProtNLM"/>
    </source>
</evidence>
<proteinExistence type="predicted"/>
<dbReference type="AlphaFoldDB" id="A0A0F9S818"/>
<evidence type="ECO:0000313" key="1">
    <source>
        <dbReference type="EMBL" id="KKN65055.1"/>
    </source>
</evidence>
<sequence length="156" mass="18601">MWYSFDEIQEKIETVLNQFLTNENELLMIDSNELTISSKFSAYLALEFPEWDVDCEYIRDMTEVKRLKKDGTNVRIIPDIVIHHRLSNDNLMVIEVKKSPPYFLPDQEVKDDLVRLQKMTSDEKYNYHFGLFVLFYIKEKSGKSPILKFFQNSKVF</sequence>
<dbReference type="EMBL" id="LAZR01000536">
    <property type="protein sequence ID" value="KKN65055.1"/>
    <property type="molecule type" value="Genomic_DNA"/>
</dbReference>
<reference evidence="1" key="1">
    <citation type="journal article" date="2015" name="Nature">
        <title>Complex archaea that bridge the gap between prokaryotes and eukaryotes.</title>
        <authorList>
            <person name="Spang A."/>
            <person name="Saw J.H."/>
            <person name="Jorgensen S.L."/>
            <person name="Zaremba-Niedzwiedzka K."/>
            <person name="Martijn J."/>
            <person name="Lind A.E."/>
            <person name="van Eijk R."/>
            <person name="Schleper C."/>
            <person name="Guy L."/>
            <person name="Ettema T.J."/>
        </authorList>
    </citation>
    <scope>NUCLEOTIDE SEQUENCE</scope>
</reference>
<protein>
    <recommendedName>
        <fullName evidence="2">Type I restriction enzyme R protein N-terminal domain-containing protein</fullName>
    </recommendedName>
</protein>
<name>A0A0F9S818_9ZZZZ</name>
<accession>A0A0F9S818</accession>
<gene>
    <name evidence="1" type="ORF">LCGC14_0485540</name>
</gene>